<dbReference type="InterPro" id="IPR027359">
    <property type="entry name" value="Volt_channel_dom_sf"/>
</dbReference>
<dbReference type="Pfam" id="PF00520">
    <property type="entry name" value="Ion_trans"/>
    <property type="match status" value="1"/>
</dbReference>
<dbReference type="InterPro" id="IPR003974">
    <property type="entry name" value="K_chnl_volt-dep_Kv3"/>
</dbReference>
<dbReference type="GO" id="GO:0042734">
    <property type="term" value="C:presynaptic membrane"/>
    <property type="evidence" value="ECO:0007669"/>
    <property type="project" value="TreeGrafter"/>
</dbReference>
<keyword evidence="9" id="KW-0406">Ion transport</keyword>
<evidence type="ECO:0000256" key="11">
    <source>
        <dbReference type="ARBA" id="ARBA00023303"/>
    </source>
</evidence>
<name>A0A915KKQ8_ROMCU</name>
<dbReference type="GO" id="GO:0051260">
    <property type="term" value="P:protein homooligomerization"/>
    <property type="evidence" value="ECO:0007669"/>
    <property type="project" value="InterPro"/>
</dbReference>
<dbReference type="FunFam" id="1.10.287.70:FF:000002">
    <property type="entry name" value="Potassium voltage-gated channel subfamily a member"/>
    <property type="match status" value="1"/>
</dbReference>
<feature type="transmembrane region" description="Helical" evidence="14">
    <location>
        <begin position="537"/>
        <end position="558"/>
    </location>
</feature>
<feature type="compositionally biased region" description="Polar residues" evidence="13">
    <location>
        <begin position="56"/>
        <end position="73"/>
    </location>
</feature>
<proteinExistence type="inferred from homology"/>
<feature type="transmembrane region" description="Helical" evidence="14">
    <location>
        <begin position="596"/>
        <end position="629"/>
    </location>
</feature>
<dbReference type="InterPro" id="IPR005821">
    <property type="entry name" value="Ion_trans_dom"/>
</dbReference>
<evidence type="ECO:0000256" key="9">
    <source>
        <dbReference type="ARBA" id="ARBA00023065"/>
    </source>
</evidence>
<feature type="region of interest" description="Disordered" evidence="13">
    <location>
        <begin position="1"/>
        <end position="88"/>
    </location>
</feature>
<dbReference type="OMA" id="LKFWGID"/>
<comment type="subcellular location">
    <subcellularLocation>
        <location evidence="1">Membrane</location>
        <topology evidence="1">Multi-pass membrane protein</topology>
    </subcellularLocation>
</comment>
<dbReference type="Pfam" id="PF02214">
    <property type="entry name" value="BTB_2"/>
    <property type="match status" value="1"/>
</dbReference>
<keyword evidence="7" id="KW-0630">Potassium</keyword>
<dbReference type="WBParaSite" id="nRc.2.0.1.t38415-RA">
    <property type="protein sequence ID" value="nRc.2.0.1.t38415-RA"/>
    <property type="gene ID" value="nRc.2.0.1.g38415"/>
</dbReference>
<feature type="region of interest" description="Disordered" evidence="13">
    <location>
        <begin position="637"/>
        <end position="656"/>
    </location>
</feature>
<dbReference type="InterPro" id="IPR000210">
    <property type="entry name" value="BTB/POZ_dom"/>
</dbReference>
<keyword evidence="2" id="KW-0813">Transport</keyword>
<dbReference type="PRINTS" id="PR01498">
    <property type="entry name" value="SHAWCHANNEL"/>
</dbReference>
<keyword evidence="16" id="KW-1185">Reference proteome</keyword>
<feature type="transmembrane region" description="Helical" evidence="14">
    <location>
        <begin position="273"/>
        <end position="294"/>
    </location>
</feature>
<dbReference type="InterPro" id="IPR003968">
    <property type="entry name" value="K_chnl_volt-dep_Kv"/>
</dbReference>
<keyword evidence="5" id="KW-0631">Potassium channel</keyword>
<dbReference type="InterPro" id="IPR011333">
    <property type="entry name" value="SKP1/BTB/POZ_sf"/>
</dbReference>
<accession>A0A915KKQ8</accession>
<dbReference type="InterPro" id="IPR028325">
    <property type="entry name" value="VG_K_chnl"/>
</dbReference>
<dbReference type="SUPFAM" id="SSF54695">
    <property type="entry name" value="POZ domain"/>
    <property type="match status" value="1"/>
</dbReference>
<feature type="domain" description="BTB" evidence="15">
    <location>
        <begin position="111"/>
        <end position="211"/>
    </location>
</feature>
<dbReference type="GO" id="GO:0043679">
    <property type="term" value="C:axon terminus"/>
    <property type="evidence" value="ECO:0007669"/>
    <property type="project" value="TreeGrafter"/>
</dbReference>
<feature type="compositionally biased region" description="Polar residues" evidence="13">
    <location>
        <begin position="23"/>
        <end position="34"/>
    </location>
</feature>
<dbReference type="Gene3D" id="1.10.287.70">
    <property type="match status" value="1"/>
</dbReference>
<evidence type="ECO:0000313" key="16">
    <source>
        <dbReference type="Proteomes" id="UP000887565"/>
    </source>
</evidence>
<evidence type="ECO:0000256" key="10">
    <source>
        <dbReference type="ARBA" id="ARBA00023136"/>
    </source>
</evidence>
<feature type="compositionally biased region" description="Basic and acidic residues" evidence="13">
    <location>
        <begin position="368"/>
        <end position="387"/>
    </location>
</feature>
<evidence type="ECO:0000256" key="4">
    <source>
        <dbReference type="ARBA" id="ARBA00022692"/>
    </source>
</evidence>
<evidence type="ECO:0000256" key="7">
    <source>
        <dbReference type="ARBA" id="ARBA00022958"/>
    </source>
</evidence>
<organism evidence="16 17">
    <name type="scientific">Romanomermis culicivorax</name>
    <name type="common">Nematode worm</name>
    <dbReference type="NCBI Taxonomy" id="13658"/>
    <lineage>
        <taxon>Eukaryota</taxon>
        <taxon>Metazoa</taxon>
        <taxon>Ecdysozoa</taxon>
        <taxon>Nematoda</taxon>
        <taxon>Enoplea</taxon>
        <taxon>Dorylaimia</taxon>
        <taxon>Mermithida</taxon>
        <taxon>Mermithoidea</taxon>
        <taxon>Mermithidae</taxon>
        <taxon>Romanomermis</taxon>
    </lineage>
</organism>
<evidence type="ECO:0000313" key="17">
    <source>
        <dbReference type="WBParaSite" id="nRc.2.0.1.t38415-RA"/>
    </source>
</evidence>
<dbReference type="SUPFAM" id="SSF81324">
    <property type="entry name" value="Voltage-gated potassium channels"/>
    <property type="match status" value="1"/>
</dbReference>
<dbReference type="GO" id="GO:0032809">
    <property type="term" value="C:neuronal cell body membrane"/>
    <property type="evidence" value="ECO:0007669"/>
    <property type="project" value="TreeGrafter"/>
</dbReference>
<dbReference type="PRINTS" id="PR00169">
    <property type="entry name" value="KCHANNEL"/>
</dbReference>
<dbReference type="AlphaFoldDB" id="A0A915KKQ8"/>
<dbReference type="GO" id="GO:0001508">
    <property type="term" value="P:action potential"/>
    <property type="evidence" value="ECO:0007669"/>
    <property type="project" value="TreeGrafter"/>
</dbReference>
<protein>
    <submittedName>
        <fullName evidence="17">BTB domain-containing protein</fullName>
    </submittedName>
</protein>
<dbReference type="PANTHER" id="PTHR11537">
    <property type="entry name" value="VOLTAGE-GATED POTASSIUM CHANNEL"/>
    <property type="match status" value="1"/>
</dbReference>
<keyword evidence="6" id="KW-0851">Voltage-gated channel</keyword>
<evidence type="ECO:0000256" key="8">
    <source>
        <dbReference type="ARBA" id="ARBA00022989"/>
    </source>
</evidence>
<feature type="compositionally biased region" description="Low complexity" evidence="13">
    <location>
        <begin position="42"/>
        <end position="51"/>
    </location>
</feature>
<dbReference type="PRINTS" id="PR01491">
    <property type="entry name" value="KVCHANNEL"/>
</dbReference>
<dbReference type="PANTHER" id="PTHR11537:SF234">
    <property type="entry name" value="BTB DOMAIN-CONTAINING PROTEIN"/>
    <property type="match status" value="1"/>
</dbReference>
<evidence type="ECO:0000256" key="2">
    <source>
        <dbReference type="ARBA" id="ARBA00022448"/>
    </source>
</evidence>
<comment type="similarity">
    <text evidence="12">Belongs to the potassium channel family. C (Shaw) (TC 1.A.1.2) subfamily. Shaw sub-subfamily.</text>
</comment>
<dbReference type="Proteomes" id="UP000887565">
    <property type="component" value="Unplaced"/>
</dbReference>
<evidence type="ECO:0000256" key="3">
    <source>
        <dbReference type="ARBA" id="ARBA00022538"/>
    </source>
</evidence>
<evidence type="ECO:0000256" key="1">
    <source>
        <dbReference type="ARBA" id="ARBA00004141"/>
    </source>
</evidence>
<dbReference type="GO" id="GO:0008076">
    <property type="term" value="C:voltage-gated potassium channel complex"/>
    <property type="evidence" value="ECO:0007669"/>
    <property type="project" value="InterPro"/>
</dbReference>
<dbReference type="InterPro" id="IPR003131">
    <property type="entry name" value="T1-type_BTB"/>
</dbReference>
<evidence type="ECO:0000256" key="12">
    <source>
        <dbReference type="ARBA" id="ARBA00061303"/>
    </source>
</evidence>
<reference evidence="17" key="1">
    <citation type="submission" date="2022-11" db="UniProtKB">
        <authorList>
            <consortium name="WormBaseParasite"/>
        </authorList>
    </citation>
    <scope>IDENTIFICATION</scope>
</reference>
<dbReference type="GO" id="GO:0045211">
    <property type="term" value="C:postsynaptic membrane"/>
    <property type="evidence" value="ECO:0007669"/>
    <property type="project" value="TreeGrafter"/>
</dbReference>
<evidence type="ECO:0000256" key="13">
    <source>
        <dbReference type="SAM" id="MobiDB-lite"/>
    </source>
</evidence>
<sequence length="656" mass="75006">MTTEIRHQGTPLLRDMKNDEMAATSTSKTNNNGRSYRKSTKNKNNNNANNDRNGRELSSSGELSTSITTTNKQSPPPRKMPRPNLKQTSTAALNVGQSVLHQSGNRMDSEYRVILNVGGVRHETYKHTLKKIPATRLSKLTTSLANYDPILNEYFFDRHPGVFAQILNYYRSGRLHYPLDVCGPLFEEELKFWGIDTSEVEPCCWMTYTQYKDTKDVLATLDKLEGDSERPTDEQVYRKFGYEEDYFNGTLSWWQKLKPKVWSLFDEAASSPLAKVIAFVSIFFLVISILSFCLKTHPKFRVPVLEPIAASKLLYDFHTSSAIASATRVASELFNGTDVLDNHSSRSDSESLSRDVLTLLPSKEQIMKRSTRDDHRNNDHVDSDKNYSNKRRKRNRQHNDDFYNDRSPMNYKQQQQSKWCRMASQENWVAMDKSKTTVHQAFRYIEIICNIWFTFEVVMRFIFCPDRLKLIKNGATLVDLVATLSFYVDMLLMEVMDAKADLEILSLVRIARLFKLTQHSQGLKILMHTFRASAKELMLLVFFLVLGVVIFAALIYYAERIDNNPNNHFKSIPAGLWWAVVTMTTVGYGDITPQSYWGMLVGSFCALTGVLTIALPVPVIVSNFAMYYSHAQARSKLPKRKRATGNFDQPPPAAPP</sequence>
<dbReference type="GO" id="GO:0032590">
    <property type="term" value="C:dendrite membrane"/>
    <property type="evidence" value="ECO:0007669"/>
    <property type="project" value="TreeGrafter"/>
</dbReference>
<evidence type="ECO:0000256" key="6">
    <source>
        <dbReference type="ARBA" id="ARBA00022882"/>
    </source>
</evidence>
<keyword evidence="3" id="KW-0633">Potassium transport</keyword>
<keyword evidence="4 14" id="KW-0812">Transmembrane</keyword>
<dbReference type="Gene3D" id="3.30.710.10">
    <property type="entry name" value="Potassium Channel Kv1.1, Chain A"/>
    <property type="match status" value="1"/>
</dbReference>
<dbReference type="Gene3D" id="1.20.120.350">
    <property type="entry name" value="Voltage-gated potassium channels. Chain C"/>
    <property type="match status" value="1"/>
</dbReference>
<feature type="transmembrane region" description="Helical" evidence="14">
    <location>
        <begin position="441"/>
        <end position="463"/>
    </location>
</feature>
<evidence type="ECO:0000256" key="14">
    <source>
        <dbReference type="SAM" id="Phobius"/>
    </source>
</evidence>
<dbReference type="SMART" id="SM00225">
    <property type="entry name" value="BTB"/>
    <property type="match status" value="1"/>
</dbReference>
<dbReference type="FunFam" id="3.30.710.10:FF:000020">
    <property type="entry name" value="Potassium voltage-gated channel protein Shaw"/>
    <property type="match status" value="1"/>
</dbReference>
<feature type="region of interest" description="Disordered" evidence="13">
    <location>
        <begin position="368"/>
        <end position="411"/>
    </location>
</feature>
<keyword evidence="11" id="KW-0407">Ion channel</keyword>
<evidence type="ECO:0000256" key="5">
    <source>
        <dbReference type="ARBA" id="ARBA00022826"/>
    </source>
</evidence>
<keyword evidence="10 14" id="KW-0472">Membrane</keyword>
<evidence type="ECO:0000259" key="15">
    <source>
        <dbReference type="SMART" id="SM00225"/>
    </source>
</evidence>
<dbReference type="GO" id="GO:0005251">
    <property type="term" value="F:delayed rectifier potassium channel activity"/>
    <property type="evidence" value="ECO:0007669"/>
    <property type="project" value="TreeGrafter"/>
</dbReference>
<keyword evidence="8 14" id="KW-1133">Transmembrane helix</keyword>